<comment type="caution">
    <text evidence="2">The sequence shown here is derived from an EMBL/GenBank/DDBJ whole genome shotgun (WGS) entry which is preliminary data.</text>
</comment>
<sequence length="105" mass="11319">MKILGQTRPPEAAGRAALGGGACTANAPIPTISDGHQILGQAQSQHHDHFSKLGLSQIPAGSGRKSARKPTRRRRGFAIGSPPSGNAWGRGWWRWNRRDLGFKTQ</sequence>
<evidence type="ECO:0000256" key="1">
    <source>
        <dbReference type="SAM" id="MobiDB-lite"/>
    </source>
</evidence>
<proteinExistence type="predicted"/>
<organism evidence="2 3">
    <name type="scientific">Rubus argutus</name>
    <name type="common">Southern blackberry</name>
    <dbReference type="NCBI Taxonomy" id="59490"/>
    <lineage>
        <taxon>Eukaryota</taxon>
        <taxon>Viridiplantae</taxon>
        <taxon>Streptophyta</taxon>
        <taxon>Embryophyta</taxon>
        <taxon>Tracheophyta</taxon>
        <taxon>Spermatophyta</taxon>
        <taxon>Magnoliopsida</taxon>
        <taxon>eudicotyledons</taxon>
        <taxon>Gunneridae</taxon>
        <taxon>Pentapetalae</taxon>
        <taxon>rosids</taxon>
        <taxon>fabids</taxon>
        <taxon>Rosales</taxon>
        <taxon>Rosaceae</taxon>
        <taxon>Rosoideae</taxon>
        <taxon>Rosoideae incertae sedis</taxon>
        <taxon>Rubus</taxon>
    </lineage>
</organism>
<feature type="compositionally biased region" description="Basic residues" evidence="1">
    <location>
        <begin position="65"/>
        <end position="76"/>
    </location>
</feature>
<protein>
    <submittedName>
        <fullName evidence="2">Uncharacterized protein</fullName>
    </submittedName>
</protein>
<evidence type="ECO:0000313" key="3">
    <source>
        <dbReference type="Proteomes" id="UP001457282"/>
    </source>
</evidence>
<dbReference type="Proteomes" id="UP001457282">
    <property type="component" value="Unassembled WGS sequence"/>
</dbReference>
<dbReference type="AlphaFoldDB" id="A0AAW1WI79"/>
<keyword evidence="3" id="KW-1185">Reference proteome</keyword>
<accession>A0AAW1WI79</accession>
<feature type="region of interest" description="Disordered" evidence="1">
    <location>
        <begin position="40"/>
        <end position="90"/>
    </location>
</feature>
<reference evidence="2 3" key="1">
    <citation type="journal article" date="2023" name="G3 (Bethesda)">
        <title>A chromosome-length genome assembly and annotation of blackberry (Rubus argutus, cv. 'Hillquist').</title>
        <authorList>
            <person name="Bruna T."/>
            <person name="Aryal R."/>
            <person name="Dudchenko O."/>
            <person name="Sargent D.J."/>
            <person name="Mead D."/>
            <person name="Buti M."/>
            <person name="Cavallini A."/>
            <person name="Hytonen T."/>
            <person name="Andres J."/>
            <person name="Pham M."/>
            <person name="Weisz D."/>
            <person name="Mascagni F."/>
            <person name="Usai G."/>
            <person name="Natali L."/>
            <person name="Bassil N."/>
            <person name="Fernandez G.E."/>
            <person name="Lomsadze A."/>
            <person name="Armour M."/>
            <person name="Olukolu B."/>
            <person name="Poorten T."/>
            <person name="Britton C."/>
            <person name="Davik J."/>
            <person name="Ashrafi H."/>
            <person name="Aiden E.L."/>
            <person name="Borodovsky M."/>
            <person name="Worthington M."/>
        </authorList>
    </citation>
    <scope>NUCLEOTIDE SEQUENCE [LARGE SCALE GENOMIC DNA]</scope>
    <source>
        <strain evidence="2">PI 553951</strain>
    </source>
</reference>
<dbReference type="EMBL" id="JBEDUW010000006">
    <property type="protein sequence ID" value="KAK9923219.1"/>
    <property type="molecule type" value="Genomic_DNA"/>
</dbReference>
<name>A0AAW1WI79_RUBAR</name>
<evidence type="ECO:0000313" key="2">
    <source>
        <dbReference type="EMBL" id="KAK9923219.1"/>
    </source>
</evidence>
<gene>
    <name evidence="2" type="ORF">M0R45_031648</name>
</gene>